<dbReference type="AlphaFoldDB" id="A0A226HML2"/>
<reference evidence="1 2" key="1">
    <citation type="submission" date="2016-11" db="EMBL/GenBank/DDBJ databases">
        <title>Whole genomes of Flavobacteriaceae.</title>
        <authorList>
            <person name="Stine C."/>
            <person name="Li C."/>
            <person name="Tadesse D."/>
        </authorList>
    </citation>
    <scope>NUCLEOTIDE SEQUENCE [LARGE SCALE GENOMIC DNA]</scope>
    <source>
        <strain evidence="1 2">DSM 18292</strain>
    </source>
</reference>
<dbReference type="OrthoDB" id="1466062at2"/>
<dbReference type="EMBL" id="MUGW01000008">
    <property type="protein sequence ID" value="OXA94866.1"/>
    <property type="molecule type" value="Genomic_DNA"/>
</dbReference>
<evidence type="ECO:0000313" key="2">
    <source>
        <dbReference type="Proteomes" id="UP000198345"/>
    </source>
</evidence>
<dbReference type="RefSeq" id="WP_089048525.1">
    <property type="nucleotide sequence ID" value="NZ_FXTV01000002.1"/>
</dbReference>
<sequence length="528" mass="58286">MHNTSFIKKIVLAASVVLLYSCDKDFNAIGEGLIGDNHFGLESVKYDVLSYNQEISPIQSNALLVNALGIYDDPVFGSTTANFVTQVSLTTYAPTIGEEPVVESVVLSVPYFSHVTEAKADNVNIYALDSIYGNREGKIKLSVYESGVQMRASYFDNGSQYAQMYYTDQDGDFDTNKKIHTSGKPLNDDATDLGQNETFFFNPAQLENSVTGTDGKVTVSKVAPEMRLKLNAQFFQEKILNADASKLSKADLFQEYFRGLYFKVERSGGNPALALLDFTKGKIVINYKAKTAITTDPDETKEDKTLTIEFKGATASLLTSTKTPEFETAVTTGVDTQQGDERLYLKGGQGSLAVIKLNDFAAKLEEIRTNKWLINEANLTFHIDAEKMTNTSEPKRVYLYDLTNNVPILDYADSSTDPSGNVKLSRIVYSGIINLDASKKGATYKIRLTNHIRDLIKDATAKNVTLGLVVTEDINTITSNRLKLKNAEISEAPRASVMSPQGTILYGGKSTVPEDKRLQLQIYYTKPN</sequence>
<dbReference type="Proteomes" id="UP000198345">
    <property type="component" value="Unassembled WGS sequence"/>
</dbReference>
<organism evidence="1 2">
    <name type="scientific">Flavobacterium hercynium</name>
    <dbReference type="NCBI Taxonomy" id="387094"/>
    <lineage>
        <taxon>Bacteria</taxon>
        <taxon>Pseudomonadati</taxon>
        <taxon>Bacteroidota</taxon>
        <taxon>Flavobacteriia</taxon>
        <taxon>Flavobacteriales</taxon>
        <taxon>Flavobacteriaceae</taxon>
        <taxon>Flavobacterium</taxon>
    </lineage>
</organism>
<accession>A0A226HML2</accession>
<dbReference type="Pfam" id="PF14092">
    <property type="entry name" value="DUF4270"/>
    <property type="match status" value="1"/>
</dbReference>
<evidence type="ECO:0000313" key="1">
    <source>
        <dbReference type="EMBL" id="OXA94866.1"/>
    </source>
</evidence>
<keyword evidence="2" id="KW-1185">Reference proteome</keyword>
<comment type="caution">
    <text evidence="1">The sequence shown here is derived from an EMBL/GenBank/DDBJ whole genome shotgun (WGS) entry which is preliminary data.</text>
</comment>
<proteinExistence type="predicted"/>
<gene>
    <name evidence="1" type="ORF">B0A66_03820</name>
</gene>
<dbReference type="InterPro" id="IPR025366">
    <property type="entry name" value="DUF4270"/>
</dbReference>
<protein>
    <recommendedName>
        <fullName evidence="3">DUF4270 domain-containing protein</fullName>
    </recommendedName>
</protein>
<evidence type="ECO:0008006" key="3">
    <source>
        <dbReference type="Google" id="ProtNLM"/>
    </source>
</evidence>
<name>A0A226HML2_9FLAO</name>